<dbReference type="RefSeq" id="WP_108895223.1">
    <property type="nucleotide sequence ID" value="NZ_ONZF01000009.1"/>
</dbReference>
<organism evidence="5 6">
    <name type="scientific">Palleronia abyssalis</name>
    <dbReference type="NCBI Taxonomy" id="1501240"/>
    <lineage>
        <taxon>Bacteria</taxon>
        <taxon>Pseudomonadati</taxon>
        <taxon>Pseudomonadota</taxon>
        <taxon>Alphaproteobacteria</taxon>
        <taxon>Rhodobacterales</taxon>
        <taxon>Roseobacteraceae</taxon>
        <taxon>Palleronia</taxon>
    </lineage>
</organism>
<proteinExistence type="predicted"/>
<evidence type="ECO:0000256" key="3">
    <source>
        <dbReference type="ARBA" id="ARBA00023002"/>
    </source>
</evidence>
<evidence type="ECO:0000256" key="1">
    <source>
        <dbReference type="ARBA" id="ARBA00022630"/>
    </source>
</evidence>
<dbReference type="OrthoDB" id="9775090at2"/>
<dbReference type="Proteomes" id="UP000244912">
    <property type="component" value="Unassembled WGS sequence"/>
</dbReference>
<evidence type="ECO:0000259" key="4">
    <source>
        <dbReference type="Pfam" id="PF00441"/>
    </source>
</evidence>
<keyword evidence="6" id="KW-1185">Reference proteome</keyword>
<dbReference type="InterPro" id="IPR009075">
    <property type="entry name" value="AcylCo_DH/oxidase_C"/>
</dbReference>
<dbReference type="Pfam" id="PF00441">
    <property type="entry name" value="Acyl-CoA_dh_1"/>
    <property type="match status" value="1"/>
</dbReference>
<dbReference type="EMBL" id="ONZF01000009">
    <property type="protein sequence ID" value="SPJ25415.1"/>
    <property type="molecule type" value="Genomic_DNA"/>
</dbReference>
<dbReference type="AlphaFoldDB" id="A0A2R8BZ13"/>
<accession>A0A2R8BZ13</accession>
<evidence type="ECO:0000313" key="5">
    <source>
        <dbReference type="EMBL" id="SPJ25415.1"/>
    </source>
</evidence>
<feature type="domain" description="Acyl-CoA dehydrogenase/oxidase C-terminal" evidence="4">
    <location>
        <begin position="158"/>
        <end position="288"/>
    </location>
</feature>
<dbReference type="EC" id="1.3.99.-" evidence="5"/>
<dbReference type="GO" id="GO:0003995">
    <property type="term" value="F:acyl-CoA dehydrogenase activity"/>
    <property type="evidence" value="ECO:0007669"/>
    <property type="project" value="TreeGrafter"/>
</dbReference>
<evidence type="ECO:0000256" key="2">
    <source>
        <dbReference type="ARBA" id="ARBA00022827"/>
    </source>
</evidence>
<reference evidence="5 6" key="1">
    <citation type="submission" date="2018-03" db="EMBL/GenBank/DDBJ databases">
        <authorList>
            <person name="Keele B.F."/>
        </authorList>
    </citation>
    <scope>NUCLEOTIDE SEQUENCE [LARGE SCALE GENOMIC DNA]</scope>
    <source>
        <strain evidence="5 6">CECT 8504</strain>
    </source>
</reference>
<dbReference type="InterPro" id="IPR036250">
    <property type="entry name" value="AcylCo_DH-like_C"/>
</dbReference>
<sequence>MTIGFHEDEFDTMLTDSVRRALDAGAGAAALGDLGLIGPVGGDLTLVSAAIVAREAARAGIGFPVAATLCHATLTGQAGKPETLRAVLAIQDEGGGIHAPLNGDPVAVLLPEEGATSLLGPVSPGPTSDPLGDGGWAQLDPATAETRQIDLRCIAWTLTAAEILGAAEALLDAAVVHLSERQQFGRKLGSYQALRHRAADDWVRLQDIRTAVDLAAVAHDQDAPEAIDLARIALAVAADHGPIVAENAIHAHGAMGFTWDMGLHHRLISIRQRAATGGGAARQFAAIGAARLACRKKETAGHGRA</sequence>
<keyword evidence="3 5" id="KW-0560">Oxidoreductase</keyword>
<gene>
    <name evidence="5" type="ORF">PAA8504_03266</name>
</gene>
<evidence type="ECO:0000313" key="6">
    <source>
        <dbReference type="Proteomes" id="UP000244912"/>
    </source>
</evidence>
<keyword evidence="2" id="KW-0274">FAD</keyword>
<dbReference type="PANTHER" id="PTHR43884">
    <property type="entry name" value="ACYL-COA DEHYDROGENASE"/>
    <property type="match status" value="1"/>
</dbReference>
<name>A0A2R8BZ13_9RHOB</name>
<keyword evidence="1" id="KW-0285">Flavoprotein</keyword>
<dbReference type="Gene3D" id="1.20.140.10">
    <property type="entry name" value="Butyryl-CoA Dehydrogenase, subunit A, domain 3"/>
    <property type="match status" value="1"/>
</dbReference>
<dbReference type="PANTHER" id="PTHR43884:SF20">
    <property type="entry name" value="ACYL-COA DEHYDROGENASE FADE28"/>
    <property type="match status" value="1"/>
</dbReference>
<protein>
    <submittedName>
        <fullName evidence="5">Acyl-CoA dehydrogenase FadE27</fullName>
        <ecNumber evidence="5">1.3.99.-</ecNumber>
    </submittedName>
</protein>
<dbReference type="SUPFAM" id="SSF47203">
    <property type="entry name" value="Acyl-CoA dehydrogenase C-terminal domain-like"/>
    <property type="match status" value="1"/>
</dbReference>